<dbReference type="SUPFAM" id="SSF52540">
    <property type="entry name" value="P-loop containing nucleoside triphosphate hydrolases"/>
    <property type="match status" value="1"/>
</dbReference>
<dbReference type="Pfam" id="PF00005">
    <property type="entry name" value="ABC_tran"/>
    <property type="match status" value="1"/>
</dbReference>
<dbReference type="NCBIfam" id="NF008453">
    <property type="entry name" value="PRK11308.1"/>
    <property type="match status" value="1"/>
</dbReference>
<dbReference type="SMART" id="SM00382">
    <property type="entry name" value="AAA"/>
    <property type="match status" value="1"/>
</dbReference>
<dbReference type="GO" id="GO:0015833">
    <property type="term" value="P:peptide transport"/>
    <property type="evidence" value="ECO:0007669"/>
    <property type="project" value="InterPro"/>
</dbReference>
<dbReference type="PANTHER" id="PTHR43776:SF8">
    <property type="entry name" value="ABC TRANSPORTER, ATP-BINDING PROTEIN"/>
    <property type="match status" value="1"/>
</dbReference>
<dbReference type="CDD" id="cd03257">
    <property type="entry name" value="ABC_NikE_OppD_transporters"/>
    <property type="match status" value="1"/>
</dbReference>
<sequence length="335" mass="37744">MSAINKLNGENKKVLLDVRHLEKKFPVYGPFGKLFGTRAFVHAVTDVSFELYEGETYGLVGESGSGKSTTGRSILGLAPATGGEAIYEGRSLFRLSGAEMNKLRKDIQLVFQDTYSSLNPRKRIGQILEEPLVIHKMGNREERRESVFAILKVVGLQPEHYFRYPHEFSGGQRQRLGLARALILNPKLMICDEPVSALDVSIQSQILNLLRQLQKELKLTLLFITHDISVVRYISDRIGIMYLGRIVEEAPTELLFQGPQHPYTQALFSAVPDFTRRKLKERTVLQGEIPSPLSPPSGCVFHTRCPLASEICKKQVPELKESLDGHRVACHHHEF</sequence>
<dbReference type="NCBIfam" id="TIGR01727">
    <property type="entry name" value="oligo_HPY"/>
    <property type="match status" value="1"/>
</dbReference>
<organism evidence="6 7">
    <name type="scientific">Paenibacillus oryzae</name>
    <dbReference type="NCBI Taxonomy" id="1844972"/>
    <lineage>
        <taxon>Bacteria</taxon>
        <taxon>Bacillati</taxon>
        <taxon>Bacillota</taxon>
        <taxon>Bacilli</taxon>
        <taxon>Bacillales</taxon>
        <taxon>Paenibacillaceae</taxon>
        <taxon>Paenibacillus</taxon>
    </lineage>
</organism>
<dbReference type="InterPro" id="IPR050319">
    <property type="entry name" value="ABC_transp_ATP-bind"/>
</dbReference>
<evidence type="ECO:0000313" key="6">
    <source>
        <dbReference type="EMBL" id="OBR68953.1"/>
    </source>
</evidence>
<accession>A0A1A5YTR1</accession>
<dbReference type="InterPro" id="IPR027417">
    <property type="entry name" value="P-loop_NTPase"/>
</dbReference>
<dbReference type="GO" id="GO:0016887">
    <property type="term" value="F:ATP hydrolysis activity"/>
    <property type="evidence" value="ECO:0007669"/>
    <property type="project" value="InterPro"/>
</dbReference>
<dbReference type="Proteomes" id="UP000092024">
    <property type="component" value="Unassembled WGS sequence"/>
</dbReference>
<comment type="caution">
    <text evidence="6">The sequence shown here is derived from an EMBL/GenBank/DDBJ whole genome shotgun (WGS) entry which is preliminary data.</text>
</comment>
<dbReference type="Pfam" id="PF08352">
    <property type="entry name" value="oligo_HPY"/>
    <property type="match status" value="1"/>
</dbReference>
<dbReference type="RefSeq" id="WP_068678824.1">
    <property type="nucleotide sequence ID" value="NZ_LYPA01000023.1"/>
</dbReference>
<feature type="domain" description="ABC transporter" evidence="5">
    <location>
        <begin position="16"/>
        <end position="268"/>
    </location>
</feature>
<dbReference type="FunFam" id="3.40.50.300:FF:000016">
    <property type="entry name" value="Oligopeptide ABC transporter ATP-binding component"/>
    <property type="match status" value="1"/>
</dbReference>
<dbReference type="Gene3D" id="3.40.50.300">
    <property type="entry name" value="P-loop containing nucleotide triphosphate hydrolases"/>
    <property type="match status" value="1"/>
</dbReference>
<dbReference type="GO" id="GO:0005524">
    <property type="term" value="F:ATP binding"/>
    <property type="evidence" value="ECO:0007669"/>
    <property type="project" value="UniProtKB-KW"/>
</dbReference>
<evidence type="ECO:0000256" key="4">
    <source>
        <dbReference type="ARBA" id="ARBA00022840"/>
    </source>
</evidence>
<dbReference type="PROSITE" id="PS50893">
    <property type="entry name" value="ABC_TRANSPORTER_2"/>
    <property type="match status" value="1"/>
</dbReference>
<comment type="similarity">
    <text evidence="1">Belongs to the ABC transporter superfamily.</text>
</comment>
<gene>
    <name evidence="6" type="ORF">A7K91_15105</name>
</gene>
<name>A0A1A5YTR1_9BACL</name>
<reference evidence="6 7" key="1">
    <citation type="submission" date="2016-05" db="EMBL/GenBank/DDBJ databases">
        <title>Paenibacillus oryzae. sp. nov., isolated from the rice root.</title>
        <authorList>
            <person name="Zhang J."/>
            <person name="Zhang X."/>
        </authorList>
    </citation>
    <scope>NUCLEOTIDE SEQUENCE [LARGE SCALE GENOMIC DNA]</scope>
    <source>
        <strain evidence="6 7">1DrF-4</strain>
    </source>
</reference>
<dbReference type="InterPro" id="IPR003439">
    <property type="entry name" value="ABC_transporter-like_ATP-bd"/>
</dbReference>
<keyword evidence="3" id="KW-0547">Nucleotide-binding</keyword>
<keyword evidence="4 6" id="KW-0067">ATP-binding</keyword>
<dbReference type="InterPro" id="IPR017871">
    <property type="entry name" value="ABC_transporter-like_CS"/>
</dbReference>
<proteinExistence type="inferred from homology"/>
<dbReference type="OrthoDB" id="9802264at2"/>
<evidence type="ECO:0000256" key="2">
    <source>
        <dbReference type="ARBA" id="ARBA00022448"/>
    </source>
</evidence>
<evidence type="ECO:0000256" key="1">
    <source>
        <dbReference type="ARBA" id="ARBA00005417"/>
    </source>
</evidence>
<dbReference type="PANTHER" id="PTHR43776">
    <property type="entry name" value="TRANSPORT ATP-BINDING PROTEIN"/>
    <property type="match status" value="1"/>
</dbReference>
<dbReference type="EMBL" id="LYPA01000023">
    <property type="protein sequence ID" value="OBR68953.1"/>
    <property type="molecule type" value="Genomic_DNA"/>
</dbReference>
<evidence type="ECO:0000313" key="7">
    <source>
        <dbReference type="Proteomes" id="UP000092024"/>
    </source>
</evidence>
<dbReference type="InterPro" id="IPR003593">
    <property type="entry name" value="AAA+_ATPase"/>
</dbReference>
<protein>
    <submittedName>
        <fullName evidence="6">Peptide ABC transporter ATP-binding protein</fullName>
    </submittedName>
</protein>
<evidence type="ECO:0000256" key="3">
    <source>
        <dbReference type="ARBA" id="ARBA00022741"/>
    </source>
</evidence>
<dbReference type="GO" id="GO:0055085">
    <property type="term" value="P:transmembrane transport"/>
    <property type="evidence" value="ECO:0007669"/>
    <property type="project" value="UniProtKB-ARBA"/>
</dbReference>
<keyword evidence="2" id="KW-0813">Transport</keyword>
<dbReference type="PROSITE" id="PS00211">
    <property type="entry name" value="ABC_TRANSPORTER_1"/>
    <property type="match status" value="1"/>
</dbReference>
<dbReference type="InterPro" id="IPR013563">
    <property type="entry name" value="Oligopep_ABC_C"/>
</dbReference>
<evidence type="ECO:0000259" key="5">
    <source>
        <dbReference type="PROSITE" id="PS50893"/>
    </source>
</evidence>
<dbReference type="AlphaFoldDB" id="A0A1A5YTR1"/>
<dbReference type="STRING" id="1844972.A7K91_15105"/>
<keyword evidence="7" id="KW-1185">Reference proteome</keyword>